<dbReference type="InterPro" id="IPR005490">
    <property type="entry name" value="LD_TPept_cat_dom"/>
</dbReference>
<reference evidence="9 10" key="1">
    <citation type="submission" date="2017-11" db="EMBL/GenBank/DDBJ databases">
        <title>Evolution of Phototrophy in the Chloroflexi Phylum Driven by Horizontal Gene Transfer.</title>
        <authorList>
            <person name="Ward L.M."/>
            <person name="Hemp J."/>
            <person name="Shih P.M."/>
            <person name="Mcglynn S.E."/>
            <person name="Fischer W."/>
        </authorList>
    </citation>
    <scope>NUCLEOTIDE SEQUENCE [LARGE SCALE GENOMIC DNA]</scope>
    <source>
        <strain evidence="9">JP3_7</strain>
    </source>
</reference>
<comment type="caution">
    <text evidence="9">The sequence shown here is derived from an EMBL/GenBank/DDBJ whole genome shotgun (WGS) entry which is preliminary data.</text>
</comment>
<proteinExistence type="predicted"/>
<evidence type="ECO:0000256" key="3">
    <source>
        <dbReference type="ARBA" id="ARBA00022960"/>
    </source>
</evidence>
<keyword evidence="2" id="KW-0808">Transferase</keyword>
<protein>
    <recommendedName>
        <fullName evidence="8">L,D-TPase catalytic domain-containing protein</fullName>
    </recommendedName>
</protein>
<keyword evidence="3 6" id="KW-0133">Cell shape</keyword>
<dbReference type="InterPro" id="IPR050979">
    <property type="entry name" value="LD-transpeptidase"/>
</dbReference>
<dbReference type="SUPFAM" id="SSF141523">
    <property type="entry name" value="L,D-transpeptidase catalytic domain-like"/>
    <property type="match status" value="1"/>
</dbReference>
<feature type="domain" description="L,D-TPase catalytic" evidence="8">
    <location>
        <begin position="215"/>
        <end position="348"/>
    </location>
</feature>
<sequence>MLISRRKLIKLTGGVAAAMAALPLTHLTHLFAHRIDLEIENEPEPDAPPAPLGRVANWKVDIRAAPQTRARLVRSARRDEVLQLYAQVTGDAEMPHNDVWYKTDDGYVYSSWVQPVNDIKNPPEPMHAAEKFWGEITVPFSDARVAPDPNAQRWIRLYYTSVFRVIAAVQDATGEWWYRLQDGVTFSPGPYVPAAHIRRFDPAELTPLSPSAENKRIVIDLSRQLMTAYEGDKPLLVSRTATGFGPFQTPKGQYRIIRKRTTSRMIGGTGADYYDLPGVPFPSYFTRSAIAIHGAYWHNDFGRRRSHGCVNVPAPVALWVWRWTTPVQPYDKVEIRTQDSTATPVIVV</sequence>
<evidence type="ECO:0000259" key="8">
    <source>
        <dbReference type="PROSITE" id="PS52029"/>
    </source>
</evidence>
<feature type="signal peptide" evidence="7">
    <location>
        <begin position="1"/>
        <end position="20"/>
    </location>
</feature>
<dbReference type="InterPro" id="IPR038063">
    <property type="entry name" value="Transpep_catalytic_dom"/>
</dbReference>
<dbReference type="CDD" id="cd16913">
    <property type="entry name" value="YkuD_like"/>
    <property type="match status" value="1"/>
</dbReference>
<keyword evidence="4 6" id="KW-0573">Peptidoglycan synthesis</keyword>
<dbReference type="UniPathway" id="UPA00219"/>
<dbReference type="Pfam" id="PF03734">
    <property type="entry name" value="YkuD"/>
    <property type="match status" value="1"/>
</dbReference>
<evidence type="ECO:0000256" key="4">
    <source>
        <dbReference type="ARBA" id="ARBA00022984"/>
    </source>
</evidence>
<name>A0A2M8QBS8_9CHLR</name>
<dbReference type="Proteomes" id="UP000230790">
    <property type="component" value="Unassembled WGS sequence"/>
</dbReference>
<dbReference type="PANTHER" id="PTHR30582:SF2">
    <property type="entry name" value="L,D-TRANSPEPTIDASE YCIB-RELATED"/>
    <property type="match status" value="1"/>
</dbReference>
<dbReference type="PROSITE" id="PS51318">
    <property type="entry name" value="TAT"/>
    <property type="match status" value="1"/>
</dbReference>
<evidence type="ECO:0000313" key="9">
    <source>
        <dbReference type="EMBL" id="PJF47230.1"/>
    </source>
</evidence>
<evidence type="ECO:0000256" key="6">
    <source>
        <dbReference type="PROSITE-ProRule" id="PRU01373"/>
    </source>
</evidence>
<dbReference type="InterPro" id="IPR006311">
    <property type="entry name" value="TAT_signal"/>
</dbReference>
<feature type="active site" description="Nucleophile" evidence="6">
    <location>
        <position position="309"/>
    </location>
</feature>
<evidence type="ECO:0000256" key="1">
    <source>
        <dbReference type="ARBA" id="ARBA00004752"/>
    </source>
</evidence>
<accession>A0A2M8QBS8</accession>
<dbReference type="GO" id="GO:0008360">
    <property type="term" value="P:regulation of cell shape"/>
    <property type="evidence" value="ECO:0007669"/>
    <property type="project" value="UniProtKB-UniRule"/>
</dbReference>
<gene>
    <name evidence="9" type="ORF">CUN48_09780</name>
</gene>
<dbReference type="GO" id="GO:0071972">
    <property type="term" value="F:peptidoglycan L,D-transpeptidase activity"/>
    <property type="evidence" value="ECO:0007669"/>
    <property type="project" value="TreeGrafter"/>
</dbReference>
<dbReference type="AlphaFoldDB" id="A0A2M8QBS8"/>
<evidence type="ECO:0000256" key="7">
    <source>
        <dbReference type="SAM" id="SignalP"/>
    </source>
</evidence>
<evidence type="ECO:0000256" key="5">
    <source>
        <dbReference type="ARBA" id="ARBA00023316"/>
    </source>
</evidence>
<keyword evidence="7" id="KW-0732">Signal</keyword>
<dbReference type="GO" id="GO:0018104">
    <property type="term" value="P:peptidoglycan-protein cross-linking"/>
    <property type="evidence" value="ECO:0007669"/>
    <property type="project" value="TreeGrafter"/>
</dbReference>
<feature type="chain" id="PRO_5014598347" description="L,D-TPase catalytic domain-containing protein" evidence="7">
    <location>
        <begin position="21"/>
        <end position="348"/>
    </location>
</feature>
<dbReference type="GO" id="GO:0016740">
    <property type="term" value="F:transferase activity"/>
    <property type="evidence" value="ECO:0007669"/>
    <property type="project" value="UniProtKB-KW"/>
</dbReference>
<dbReference type="PROSITE" id="PS52029">
    <property type="entry name" value="LD_TPASE"/>
    <property type="match status" value="1"/>
</dbReference>
<comment type="pathway">
    <text evidence="1 6">Cell wall biogenesis; peptidoglycan biosynthesis.</text>
</comment>
<dbReference type="EMBL" id="PGTN01000060">
    <property type="protein sequence ID" value="PJF47230.1"/>
    <property type="molecule type" value="Genomic_DNA"/>
</dbReference>
<dbReference type="Gene3D" id="2.40.440.10">
    <property type="entry name" value="L,D-transpeptidase catalytic domain-like"/>
    <property type="match status" value="1"/>
</dbReference>
<dbReference type="GO" id="GO:0071555">
    <property type="term" value="P:cell wall organization"/>
    <property type="evidence" value="ECO:0007669"/>
    <property type="project" value="UniProtKB-UniRule"/>
</dbReference>
<organism evidence="9 10">
    <name type="scientific">Candidatus Thermofonsia Clade 3 bacterium</name>
    <dbReference type="NCBI Taxonomy" id="2364212"/>
    <lineage>
        <taxon>Bacteria</taxon>
        <taxon>Bacillati</taxon>
        <taxon>Chloroflexota</taxon>
        <taxon>Candidatus Thermofontia</taxon>
        <taxon>Candidatus Thermofonsia Clade 3</taxon>
    </lineage>
</organism>
<dbReference type="GO" id="GO:0005576">
    <property type="term" value="C:extracellular region"/>
    <property type="evidence" value="ECO:0007669"/>
    <property type="project" value="TreeGrafter"/>
</dbReference>
<evidence type="ECO:0000256" key="2">
    <source>
        <dbReference type="ARBA" id="ARBA00022679"/>
    </source>
</evidence>
<keyword evidence="5 6" id="KW-0961">Cell wall biogenesis/degradation</keyword>
<evidence type="ECO:0000313" key="10">
    <source>
        <dbReference type="Proteomes" id="UP000230790"/>
    </source>
</evidence>
<dbReference type="PANTHER" id="PTHR30582">
    <property type="entry name" value="L,D-TRANSPEPTIDASE"/>
    <property type="match status" value="1"/>
</dbReference>
<feature type="active site" description="Proton donor/acceptor" evidence="6">
    <location>
        <position position="293"/>
    </location>
</feature>